<protein>
    <submittedName>
        <fullName evidence="1">Uncharacterized protein</fullName>
    </submittedName>
</protein>
<reference evidence="1" key="1">
    <citation type="submission" date="2020-05" db="EMBL/GenBank/DDBJ databases">
        <title>Phylogenomic resolution of chytrid fungi.</title>
        <authorList>
            <person name="Stajich J.E."/>
            <person name="Amses K."/>
            <person name="Simmons R."/>
            <person name="Seto K."/>
            <person name="Myers J."/>
            <person name="Bonds A."/>
            <person name="Quandt C.A."/>
            <person name="Barry K."/>
            <person name="Liu P."/>
            <person name="Grigoriev I."/>
            <person name="Longcore J.E."/>
            <person name="James T.Y."/>
        </authorList>
    </citation>
    <scope>NUCLEOTIDE SEQUENCE</scope>
    <source>
        <strain evidence="1">JEL0476</strain>
    </source>
</reference>
<sequence>MEMKKKNFPAELMKEIIRVLIPPHKDGSILGENMTQYSSNTKELQKVLLAISQRYNSTCLAYNSLSVLDLSHLPNISSNDFKNLSDCISHVNTIETVNLRNLKLITDSSFLYFLERNTNVTNLSLETNLKLTEFGLANLKNKLINLEVLFIKNLSFFNEEIFFDLIQNLKNLKNLSLVDLKYLKEVYPFCFSSGDRSKPNLEYLRFTGQFNVQLFSALKCIGNSFSETLVGLRLNFDKSQEFKQEFRLIQKNLKNLKELWIDDTYYKEFIKLLDLKDYFVPLDNSNQLKLTLNMSINWLSINEIWNFLDYFNLNLNNLNFLIIKKKFYFNKFVFGENFFNHKETDNFLGEGFWNNYVKNVCEKENFGFKIHYQEYDEI</sequence>
<gene>
    <name evidence="1" type="ORF">HK099_008627</name>
</gene>
<dbReference type="EMBL" id="JADGJW010000097">
    <property type="protein sequence ID" value="KAJ3224304.1"/>
    <property type="molecule type" value="Genomic_DNA"/>
</dbReference>
<dbReference type="Proteomes" id="UP001211065">
    <property type="component" value="Unassembled WGS sequence"/>
</dbReference>
<evidence type="ECO:0000313" key="1">
    <source>
        <dbReference type="EMBL" id="KAJ3224304.1"/>
    </source>
</evidence>
<evidence type="ECO:0000313" key="2">
    <source>
        <dbReference type="Proteomes" id="UP001211065"/>
    </source>
</evidence>
<accession>A0AAD5Y1U9</accession>
<proteinExistence type="predicted"/>
<dbReference type="AlphaFoldDB" id="A0AAD5Y1U9"/>
<dbReference type="Gene3D" id="3.80.10.10">
    <property type="entry name" value="Ribonuclease Inhibitor"/>
    <property type="match status" value="1"/>
</dbReference>
<name>A0AAD5Y1U9_9FUNG</name>
<keyword evidence="2" id="KW-1185">Reference proteome</keyword>
<dbReference type="InterPro" id="IPR032675">
    <property type="entry name" value="LRR_dom_sf"/>
</dbReference>
<comment type="caution">
    <text evidence="1">The sequence shown here is derived from an EMBL/GenBank/DDBJ whole genome shotgun (WGS) entry which is preliminary data.</text>
</comment>
<dbReference type="SUPFAM" id="SSF52047">
    <property type="entry name" value="RNI-like"/>
    <property type="match status" value="1"/>
</dbReference>
<organism evidence="1 2">
    <name type="scientific">Clydaea vesicula</name>
    <dbReference type="NCBI Taxonomy" id="447962"/>
    <lineage>
        <taxon>Eukaryota</taxon>
        <taxon>Fungi</taxon>
        <taxon>Fungi incertae sedis</taxon>
        <taxon>Chytridiomycota</taxon>
        <taxon>Chytridiomycota incertae sedis</taxon>
        <taxon>Chytridiomycetes</taxon>
        <taxon>Lobulomycetales</taxon>
        <taxon>Lobulomycetaceae</taxon>
        <taxon>Clydaea</taxon>
    </lineage>
</organism>